<dbReference type="Proteomes" id="UP000811246">
    <property type="component" value="Chromosome 9"/>
</dbReference>
<feature type="signal peptide" evidence="1">
    <location>
        <begin position="1"/>
        <end position="19"/>
    </location>
</feature>
<evidence type="ECO:0000256" key="1">
    <source>
        <dbReference type="SAM" id="SignalP"/>
    </source>
</evidence>
<accession>A0A922J8I2</accession>
<reference evidence="2" key="1">
    <citation type="submission" date="2021-01" db="EMBL/GenBank/DDBJ databases">
        <authorList>
            <person name="Lovell J.T."/>
            <person name="Bentley N."/>
            <person name="Bhattarai G."/>
            <person name="Jenkins J.W."/>
            <person name="Sreedasyam A."/>
            <person name="Alarcon Y."/>
            <person name="Bock C."/>
            <person name="Boston L."/>
            <person name="Carlson J."/>
            <person name="Cervantes K."/>
            <person name="Clermont K."/>
            <person name="Krom N."/>
            <person name="Kubenka K."/>
            <person name="Mamidi S."/>
            <person name="Mattison C."/>
            <person name="Monteros M."/>
            <person name="Pisani C."/>
            <person name="Plott C."/>
            <person name="Rajasekar S."/>
            <person name="Rhein H.S."/>
            <person name="Rohla C."/>
            <person name="Song M."/>
            <person name="Hilaire R.S."/>
            <person name="Shu S."/>
            <person name="Wells L."/>
            <person name="Wang X."/>
            <person name="Webber J."/>
            <person name="Heerema R.J."/>
            <person name="Klein P."/>
            <person name="Conner P."/>
            <person name="Grauke L."/>
            <person name="Grimwood J."/>
            <person name="Schmutz J."/>
            <person name="Randall J.J."/>
        </authorList>
    </citation>
    <scope>NUCLEOTIDE SEQUENCE</scope>
    <source>
        <tissue evidence="2">Leaf</tissue>
    </source>
</reference>
<evidence type="ECO:0000313" key="2">
    <source>
        <dbReference type="EMBL" id="KAG6697403.1"/>
    </source>
</evidence>
<organism evidence="2 3">
    <name type="scientific">Carya illinoinensis</name>
    <name type="common">Pecan</name>
    <dbReference type="NCBI Taxonomy" id="32201"/>
    <lineage>
        <taxon>Eukaryota</taxon>
        <taxon>Viridiplantae</taxon>
        <taxon>Streptophyta</taxon>
        <taxon>Embryophyta</taxon>
        <taxon>Tracheophyta</taxon>
        <taxon>Spermatophyta</taxon>
        <taxon>Magnoliopsida</taxon>
        <taxon>eudicotyledons</taxon>
        <taxon>Gunneridae</taxon>
        <taxon>Pentapetalae</taxon>
        <taxon>rosids</taxon>
        <taxon>fabids</taxon>
        <taxon>Fagales</taxon>
        <taxon>Juglandaceae</taxon>
        <taxon>Carya</taxon>
    </lineage>
</organism>
<protein>
    <submittedName>
        <fullName evidence="2">Uncharacterized protein</fullName>
    </submittedName>
</protein>
<feature type="chain" id="PRO_5036834637" evidence="1">
    <location>
        <begin position="20"/>
        <end position="109"/>
    </location>
</feature>
<gene>
    <name evidence="2" type="ORF">I3842_09G196500</name>
</gene>
<keyword evidence="1" id="KW-0732">Signal</keyword>
<comment type="caution">
    <text evidence="2">The sequence shown here is derived from an EMBL/GenBank/DDBJ whole genome shotgun (WGS) entry which is preliminary data.</text>
</comment>
<proteinExistence type="predicted"/>
<sequence length="109" mass="12200">MFHLGILNLDLALLIDKSAVITETSNSEQQALSKSWERSNILSIMFIRMCITNNIKSMLPQIENVKGYFKSLGGRLITKLTTMKFDGSHGMNEHVLEMTTLAARLKSLG</sequence>
<evidence type="ECO:0000313" key="3">
    <source>
        <dbReference type="Proteomes" id="UP000811246"/>
    </source>
</evidence>
<dbReference type="EMBL" id="CM031833">
    <property type="protein sequence ID" value="KAG6697403.1"/>
    <property type="molecule type" value="Genomic_DNA"/>
</dbReference>
<name>A0A922J8I2_CARIL</name>
<dbReference type="AlphaFoldDB" id="A0A922J8I2"/>